<dbReference type="PANTHER" id="PTHR43477:SF1">
    <property type="entry name" value="DIHYDROANTICAPSIN 7-DEHYDROGENASE"/>
    <property type="match status" value="1"/>
</dbReference>
<dbReference type="InterPro" id="IPR036291">
    <property type="entry name" value="NAD(P)-bd_dom_sf"/>
</dbReference>
<dbReference type="InterPro" id="IPR002347">
    <property type="entry name" value="SDR_fam"/>
</dbReference>
<evidence type="ECO:0000313" key="5">
    <source>
        <dbReference type="Proteomes" id="UP000016568"/>
    </source>
</evidence>
<evidence type="ECO:0000256" key="1">
    <source>
        <dbReference type="ARBA" id="ARBA00006484"/>
    </source>
</evidence>
<dbReference type="AlphaFoldDB" id="U2YKN7"/>
<dbReference type="SMART" id="SM00822">
    <property type="entry name" value="PKS_KR"/>
    <property type="match status" value="1"/>
</dbReference>
<dbReference type="PANTHER" id="PTHR43477">
    <property type="entry name" value="DIHYDROANTICAPSIN 7-DEHYDROGENASE"/>
    <property type="match status" value="1"/>
</dbReference>
<dbReference type="Proteomes" id="UP000016568">
    <property type="component" value="Unassembled WGS sequence"/>
</dbReference>
<dbReference type="InterPro" id="IPR057326">
    <property type="entry name" value="KR_dom"/>
</dbReference>
<gene>
    <name evidence="4" type="ORF">NT2_05_00560</name>
</gene>
<dbReference type="Pfam" id="PF13561">
    <property type="entry name" value="adh_short_C2"/>
    <property type="match status" value="1"/>
</dbReference>
<dbReference type="InterPro" id="IPR020904">
    <property type="entry name" value="Sc_DH/Rdtase_CS"/>
</dbReference>
<accession>U2YKN7</accession>
<sequence length="268" mass="27919">MKRDLLDQAEQADFGPRLHSPANGVVITGGASGIGLATAYALAAVGRPVALWDINADGVARAAEAITARYGVKALGLAVDLRNPQAVTPAALATREAVGVIGGLVHAAGTAEATYIDGVTPENWDSGINLHVRPLILLTQAFREDLRATPGAAIVAVASINATLGNGIIPIYSAAKGAVISLVRSMADELAADGIRINTVSPGNVDTPIVAPVKRSMPGHFERRIMMGRYGEPDELGRVIRFLLSDEASYMTSSEIVVDGGNIHSQRQ</sequence>
<dbReference type="InterPro" id="IPR051122">
    <property type="entry name" value="SDR_DHRS6-like"/>
</dbReference>
<dbReference type="GO" id="GO:0016491">
    <property type="term" value="F:oxidoreductase activity"/>
    <property type="evidence" value="ECO:0007669"/>
    <property type="project" value="UniProtKB-KW"/>
</dbReference>
<feature type="domain" description="Ketoreductase" evidence="3">
    <location>
        <begin position="24"/>
        <end position="203"/>
    </location>
</feature>
<dbReference type="KEGG" id="ntd:EGO55_11490"/>
<keyword evidence="5" id="KW-1185">Reference proteome</keyword>
<dbReference type="PRINTS" id="PR00081">
    <property type="entry name" value="GDHRDH"/>
</dbReference>
<organism evidence="4 5">
    <name type="scientific">Caenibius tardaugens NBRC 16725</name>
    <dbReference type="NCBI Taxonomy" id="1219035"/>
    <lineage>
        <taxon>Bacteria</taxon>
        <taxon>Pseudomonadati</taxon>
        <taxon>Pseudomonadota</taxon>
        <taxon>Alphaproteobacteria</taxon>
        <taxon>Sphingomonadales</taxon>
        <taxon>Erythrobacteraceae</taxon>
        <taxon>Caenibius</taxon>
    </lineage>
</organism>
<reference evidence="4 5" key="1">
    <citation type="submission" date="2013-09" db="EMBL/GenBank/DDBJ databases">
        <title>Whole genome shotgun sequence of Novosphingobium tardaugens NBRC 16725.</title>
        <authorList>
            <person name="Isaki S."/>
            <person name="Hosoyama A."/>
            <person name="Tsuchikane K."/>
            <person name="Katsumata H."/>
            <person name="Ando Y."/>
            <person name="Yamazaki S."/>
            <person name="Fujita N."/>
        </authorList>
    </citation>
    <scope>NUCLEOTIDE SEQUENCE [LARGE SCALE GENOMIC DNA]</scope>
    <source>
        <strain evidence="4 5">NBRC 16725</strain>
    </source>
</reference>
<protein>
    <submittedName>
        <fullName evidence="4">Putative oxidoreductase</fullName>
    </submittedName>
</protein>
<dbReference type="Gene3D" id="3.40.50.720">
    <property type="entry name" value="NAD(P)-binding Rossmann-like Domain"/>
    <property type="match status" value="1"/>
</dbReference>
<comment type="similarity">
    <text evidence="1">Belongs to the short-chain dehydrogenases/reductases (SDR) family.</text>
</comment>
<evidence type="ECO:0000313" key="4">
    <source>
        <dbReference type="EMBL" id="GAD49135.1"/>
    </source>
</evidence>
<name>U2YKN7_9SPHN</name>
<dbReference type="FunFam" id="3.40.50.720:FF:000084">
    <property type="entry name" value="Short-chain dehydrogenase reductase"/>
    <property type="match status" value="1"/>
</dbReference>
<dbReference type="PROSITE" id="PS00061">
    <property type="entry name" value="ADH_SHORT"/>
    <property type="match status" value="1"/>
</dbReference>
<dbReference type="eggNOG" id="COG1028">
    <property type="taxonomic scope" value="Bacteria"/>
</dbReference>
<evidence type="ECO:0000256" key="2">
    <source>
        <dbReference type="ARBA" id="ARBA00023002"/>
    </source>
</evidence>
<dbReference type="RefSeq" id="WP_021690042.1">
    <property type="nucleotide sequence ID" value="NZ_BASZ01000005.1"/>
</dbReference>
<comment type="caution">
    <text evidence="4">The sequence shown here is derived from an EMBL/GenBank/DDBJ whole genome shotgun (WGS) entry which is preliminary data.</text>
</comment>
<keyword evidence="2" id="KW-0560">Oxidoreductase</keyword>
<proteinExistence type="inferred from homology"/>
<dbReference type="EMBL" id="BASZ01000005">
    <property type="protein sequence ID" value="GAD49135.1"/>
    <property type="molecule type" value="Genomic_DNA"/>
</dbReference>
<dbReference type="CDD" id="cd05233">
    <property type="entry name" value="SDR_c"/>
    <property type="match status" value="1"/>
</dbReference>
<dbReference type="SUPFAM" id="SSF51735">
    <property type="entry name" value="NAD(P)-binding Rossmann-fold domains"/>
    <property type="match status" value="1"/>
</dbReference>
<evidence type="ECO:0000259" key="3">
    <source>
        <dbReference type="SMART" id="SM00822"/>
    </source>
</evidence>
<dbReference type="PRINTS" id="PR00080">
    <property type="entry name" value="SDRFAMILY"/>
</dbReference>
<dbReference type="OrthoDB" id="9806974at2"/>